<dbReference type="Proteomes" id="UP000005463">
    <property type="component" value="Unassembled WGS sequence"/>
</dbReference>
<dbReference type="RefSeq" id="WP_006752647.1">
    <property type="nucleotide sequence ID" value="NZ_ABLC01000088.1"/>
</dbReference>
<name>B1FHG2_9BURK</name>
<comment type="caution">
    <text evidence="1">The sequence shown here is derived from an EMBL/GenBank/DDBJ whole genome shotgun (WGS) entry which is preliminary data.</text>
</comment>
<proteinExistence type="predicted"/>
<dbReference type="EMBL" id="ABLC01000088">
    <property type="protein sequence ID" value="EDT03023.1"/>
    <property type="molecule type" value="Genomic_DNA"/>
</dbReference>
<evidence type="ECO:0000313" key="1">
    <source>
        <dbReference type="EMBL" id="EDT03023.1"/>
    </source>
</evidence>
<dbReference type="AlphaFoldDB" id="B1FHG2"/>
<sequence>MMRSLDTSADYPIKDAETAIAFIEDSGASFTLACQSVPAPKSAYQTAIDTCHVAYVDVEAASRAKLASMDRNFLAIALLQSDSAAQGKPWHVTSYRLAMAASDLASIGKAMLDAAIANHTMLNALDVMPMDFGSRDFDMGTRAINTPSSVVRAIPPTHASLASA</sequence>
<organism evidence="1 2">
    <name type="scientific">Burkholderia ambifaria IOP40-10</name>
    <dbReference type="NCBI Taxonomy" id="396596"/>
    <lineage>
        <taxon>Bacteria</taxon>
        <taxon>Pseudomonadati</taxon>
        <taxon>Pseudomonadota</taxon>
        <taxon>Betaproteobacteria</taxon>
        <taxon>Burkholderiales</taxon>
        <taxon>Burkholderiaceae</taxon>
        <taxon>Burkholderia</taxon>
        <taxon>Burkholderia cepacia complex</taxon>
    </lineage>
</organism>
<reference evidence="1 2" key="1">
    <citation type="submission" date="2008-03" db="EMBL/GenBank/DDBJ databases">
        <title>Sequencing of the draft genome and assembly of Burkholderia ambifaria IOP40-10.</title>
        <authorList>
            <consortium name="US DOE Joint Genome Institute (JGI-PGF)"/>
            <person name="Copeland A."/>
            <person name="Lucas S."/>
            <person name="Lapidus A."/>
            <person name="Glavina del Rio T."/>
            <person name="Dalin E."/>
            <person name="Tice H."/>
            <person name="Bruce D."/>
            <person name="Goodwin L."/>
            <person name="Pitluck S."/>
            <person name="Larimer F."/>
            <person name="Land M.L."/>
            <person name="Hauser L."/>
            <person name="Tiedje J."/>
            <person name="Richardson P."/>
        </authorList>
    </citation>
    <scope>NUCLEOTIDE SEQUENCE [LARGE SCALE GENOMIC DNA]</scope>
    <source>
        <strain evidence="1 2">IOP40-10</strain>
    </source>
</reference>
<evidence type="ECO:0000313" key="2">
    <source>
        <dbReference type="Proteomes" id="UP000005463"/>
    </source>
</evidence>
<protein>
    <submittedName>
        <fullName evidence="1">Chitinase</fullName>
    </submittedName>
</protein>
<dbReference type="PATRIC" id="fig|396596.7.peg.4172"/>
<dbReference type="Gene3D" id="3.20.20.80">
    <property type="entry name" value="Glycosidases"/>
    <property type="match status" value="1"/>
</dbReference>
<gene>
    <name evidence="1" type="ORF">BamIOP4010DRAFT_3471</name>
</gene>
<accession>B1FHG2</accession>